<dbReference type="SUPFAM" id="SSF81383">
    <property type="entry name" value="F-box domain"/>
    <property type="match status" value="1"/>
</dbReference>
<accession>A0A436ZX32</accession>
<comment type="caution">
    <text evidence="3">The sequence shown here is derived from an EMBL/GenBank/DDBJ whole genome shotgun (WGS) entry which is preliminary data.</text>
</comment>
<dbReference type="InterPro" id="IPR036047">
    <property type="entry name" value="F-box-like_dom_sf"/>
</dbReference>
<evidence type="ECO:0000259" key="2">
    <source>
        <dbReference type="PROSITE" id="PS50181"/>
    </source>
</evidence>
<organism evidence="3 4">
    <name type="scientific">Arthrobotrys flagrans</name>
    <name type="common">Nematode-trapping fungus</name>
    <name type="synonym">Trichothecium flagrans</name>
    <dbReference type="NCBI Taxonomy" id="97331"/>
    <lineage>
        <taxon>Eukaryota</taxon>
        <taxon>Fungi</taxon>
        <taxon>Dikarya</taxon>
        <taxon>Ascomycota</taxon>
        <taxon>Pezizomycotina</taxon>
        <taxon>Orbiliomycetes</taxon>
        <taxon>Orbiliales</taxon>
        <taxon>Orbiliaceae</taxon>
        <taxon>Arthrobotrys</taxon>
    </lineage>
</organism>
<dbReference type="OrthoDB" id="5279306at2759"/>
<dbReference type="InterPro" id="IPR001810">
    <property type="entry name" value="F-box_dom"/>
</dbReference>
<evidence type="ECO:0000313" key="3">
    <source>
        <dbReference type="EMBL" id="RVD83285.1"/>
    </source>
</evidence>
<dbReference type="EMBL" id="SAEB01000009">
    <property type="protein sequence ID" value="RVD83285.1"/>
    <property type="molecule type" value="Genomic_DNA"/>
</dbReference>
<sequence length="397" mass="45129">MNTWNITRERNLLTKNGTSRLKWPRTGKNFVPLDAQGINSLPTELHFEILSYLTDNIISQVSASKVCLLWKSIILTDPYFQLLRYTPLQNHHSELISIHQIFNLTEAWTPPPNPITGQPSTVAEIRCKIVAEQVIAYHYVLDKNYYAYGKEYNFGPPPDDEPNVLDISNSTILDEQCIRDLSILPVEERELSDEIPRLTAPLDKLDILTAIHFRDEYYPDVIFAKPVNFLVEGGLTVRQLLEDIVSSLIVAMKSKSDLDTEKDHYVYLAVRTSSTCHFTPGSGSLESFARDTSPKVQQKTPHALSSPSPPNSTSKSSPTSPPSLTKFPPASPTPWKTLIYKIESLKRHRYTYRHPWKHQGLHNLLSPTHYHTFLGVTAKSGLITSYNIYTFDRLHSD</sequence>
<name>A0A436ZX32_ARTFL</name>
<dbReference type="PROSITE" id="PS50181">
    <property type="entry name" value="FBOX"/>
    <property type="match status" value="1"/>
</dbReference>
<reference evidence="3 4" key="1">
    <citation type="submission" date="2019-01" db="EMBL/GenBank/DDBJ databases">
        <title>Intercellular communication is required for trap formation in the nematode-trapping fungus Duddingtonia flagrans.</title>
        <authorList>
            <person name="Youssar L."/>
            <person name="Wernet V."/>
            <person name="Hensel N."/>
            <person name="Hildebrandt H.-G."/>
            <person name="Fischer R."/>
        </authorList>
    </citation>
    <scope>NUCLEOTIDE SEQUENCE [LARGE SCALE GENOMIC DNA]</scope>
    <source>
        <strain evidence="3 4">CBS H-5679</strain>
    </source>
</reference>
<feature type="domain" description="F-box" evidence="2">
    <location>
        <begin position="35"/>
        <end position="83"/>
    </location>
</feature>
<feature type="region of interest" description="Disordered" evidence="1">
    <location>
        <begin position="286"/>
        <end position="330"/>
    </location>
</feature>
<dbReference type="Proteomes" id="UP000283090">
    <property type="component" value="Unassembled WGS sequence"/>
</dbReference>
<keyword evidence="4" id="KW-1185">Reference proteome</keyword>
<dbReference type="Pfam" id="PF12937">
    <property type="entry name" value="F-box-like"/>
    <property type="match status" value="1"/>
</dbReference>
<feature type="compositionally biased region" description="Low complexity" evidence="1">
    <location>
        <begin position="311"/>
        <end position="328"/>
    </location>
</feature>
<dbReference type="VEuPathDB" id="FungiDB:DFL_007680"/>
<proteinExistence type="predicted"/>
<protein>
    <recommendedName>
        <fullName evidence="2">F-box domain-containing protein</fullName>
    </recommendedName>
</protein>
<evidence type="ECO:0000313" key="4">
    <source>
        <dbReference type="Proteomes" id="UP000283090"/>
    </source>
</evidence>
<dbReference type="AlphaFoldDB" id="A0A436ZX32"/>
<gene>
    <name evidence="3" type="ORF">DFL_007680</name>
</gene>
<dbReference type="RefSeq" id="XP_067488829.1">
    <property type="nucleotide sequence ID" value="XM_067637298.1"/>
</dbReference>
<evidence type="ECO:0000256" key="1">
    <source>
        <dbReference type="SAM" id="MobiDB-lite"/>
    </source>
</evidence>
<dbReference type="Gene3D" id="1.20.1280.50">
    <property type="match status" value="1"/>
</dbReference>
<dbReference type="GeneID" id="93589991"/>